<dbReference type="Gramene" id="ORGLA10G0061500.1">
    <property type="protein sequence ID" value="ORGLA10G0061500.1"/>
    <property type="gene ID" value="ORGLA10G0061500"/>
</dbReference>
<sequence length="111" mass="12565">MSTEIGDKEVNDINGSNTASKSNGGTFLGLNFREIFLSGRKFTWANSMPSPTYEKLDRILDDIPKVSMEENNFLTKEFTEEEVKHVVFQMEHKRAPGLDGFPAELIEHKGK</sequence>
<reference evidence="2" key="1">
    <citation type="submission" date="2015-06" db="UniProtKB">
        <authorList>
            <consortium name="EnsemblPlants"/>
        </authorList>
    </citation>
    <scope>IDENTIFICATION</scope>
</reference>
<evidence type="ECO:0000313" key="2">
    <source>
        <dbReference type="EnsemblPlants" id="ORGLA10G0061500.1"/>
    </source>
</evidence>
<accession>I1QTT2</accession>
<dbReference type="EnsemblPlants" id="ORGLA10G0061500.1">
    <property type="protein sequence ID" value="ORGLA10G0061500.1"/>
    <property type="gene ID" value="ORGLA10G0061500"/>
</dbReference>
<name>I1QTT2_ORYGL</name>
<organism evidence="2 3">
    <name type="scientific">Oryza glaberrima</name>
    <name type="common">African rice</name>
    <dbReference type="NCBI Taxonomy" id="4538"/>
    <lineage>
        <taxon>Eukaryota</taxon>
        <taxon>Viridiplantae</taxon>
        <taxon>Streptophyta</taxon>
        <taxon>Embryophyta</taxon>
        <taxon>Tracheophyta</taxon>
        <taxon>Spermatophyta</taxon>
        <taxon>Magnoliopsida</taxon>
        <taxon>Liliopsida</taxon>
        <taxon>Poales</taxon>
        <taxon>Poaceae</taxon>
        <taxon>BOP clade</taxon>
        <taxon>Oryzoideae</taxon>
        <taxon>Oryzeae</taxon>
        <taxon>Oryzinae</taxon>
        <taxon>Oryza</taxon>
    </lineage>
</organism>
<evidence type="ECO:0000256" key="1">
    <source>
        <dbReference type="SAM" id="MobiDB-lite"/>
    </source>
</evidence>
<evidence type="ECO:0000313" key="3">
    <source>
        <dbReference type="Proteomes" id="UP000007306"/>
    </source>
</evidence>
<dbReference type="Proteomes" id="UP000007306">
    <property type="component" value="Chromosome 10"/>
</dbReference>
<proteinExistence type="predicted"/>
<feature type="compositionally biased region" description="Basic and acidic residues" evidence="1">
    <location>
        <begin position="1"/>
        <end position="11"/>
    </location>
</feature>
<feature type="region of interest" description="Disordered" evidence="1">
    <location>
        <begin position="1"/>
        <end position="24"/>
    </location>
</feature>
<keyword evidence="3" id="KW-1185">Reference proteome</keyword>
<protein>
    <recommendedName>
        <fullName evidence="4">Reverse transcriptase domain-containing protein</fullName>
    </recommendedName>
</protein>
<feature type="compositionally biased region" description="Polar residues" evidence="1">
    <location>
        <begin position="13"/>
        <end position="24"/>
    </location>
</feature>
<evidence type="ECO:0008006" key="4">
    <source>
        <dbReference type="Google" id="ProtNLM"/>
    </source>
</evidence>
<reference evidence="2 3" key="2">
    <citation type="submission" date="2018-04" db="EMBL/GenBank/DDBJ databases">
        <title>OglaRS2 (Oryza glaberrima Reference Sequence Version 2).</title>
        <authorList>
            <person name="Zhang J."/>
            <person name="Kudrna D."/>
            <person name="Lee S."/>
            <person name="Talag J."/>
            <person name="Rajasekar S."/>
            <person name="Wing R.A."/>
        </authorList>
    </citation>
    <scope>NUCLEOTIDE SEQUENCE [LARGE SCALE GENOMIC DNA]</scope>
    <source>
        <strain evidence="2 3">cv. IRGC 96717</strain>
    </source>
</reference>
<dbReference type="HOGENOM" id="CLU_2162370_0_0_1"/>
<dbReference type="AlphaFoldDB" id="I1QTT2"/>